<dbReference type="EMBL" id="LGRX02000859">
    <property type="protein sequence ID" value="KAK3287425.1"/>
    <property type="molecule type" value="Genomic_DNA"/>
</dbReference>
<evidence type="ECO:0000313" key="2">
    <source>
        <dbReference type="Proteomes" id="UP001190700"/>
    </source>
</evidence>
<dbReference type="Proteomes" id="UP001190700">
    <property type="component" value="Unassembled WGS sequence"/>
</dbReference>
<dbReference type="AlphaFoldDB" id="A0AAE0GZX5"/>
<comment type="caution">
    <text evidence="1">The sequence shown here is derived from an EMBL/GenBank/DDBJ whole genome shotgun (WGS) entry which is preliminary data.</text>
</comment>
<evidence type="ECO:0000313" key="1">
    <source>
        <dbReference type="EMBL" id="KAK3287425.1"/>
    </source>
</evidence>
<name>A0AAE0GZX5_9CHLO</name>
<proteinExistence type="predicted"/>
<sequence>MTYDPRMQRSDVEPCLYHIWTTELTVLIPAYVDEYIIATNDKSWYDTVVALLHAKYACKELGVLDLVMGIGVRWGHDAAYLSQTGYTAQMIETYGFQDDSWHPCLCPRGLLCVDPFEFLDTCGKDHFVALKQVVRYPKGTLDYELVRELGRSHQYYILNVLDDIFSIHKQARMCCNDQRAIHLGSDYENNSRSEHIEVRNMYIQEEIKDGNTEPLHTGSSDNTSDIFTKPLPLTAFQVRRESLGIMKLERHHKVTDVISNSIPNQLTLLRRFHHLTNFISNFIPIELDSLRTHPRTIFFCGADYRHRRRSGKRSGQK</sequence>
<gene>
    <name evidence="1" type="ORF">CYMTET_5060</name>
</gene>
<protein>
    <submittedName>
        <fullName evidence="1">Uncharacterized protein</fullName>
    </submittedName>
</protein>
<keyword evidence="2" id="KW-1185">Reference proteome</keyword>
<reference evidence="1 2" key="1">
    <citation type="journal article" date="2015" name="Genome Biol. Evol.">
        <title>Comparative Genomics of a Bacterivorous Green Alga Reveals Evolutionary Causalities and Consequences of Phago-Mixotrophic Mode of Nutrition.</title>
        <authorList>
            <person name="Burns J.A."/>
            <person name="Paasch A."/>
            <person name="Narechania A."/>
            <person name="Kim E."/>
        </authorList>
    </citation>
    <scope>NUCLEOTIDE SEQUENCE [LARGE SCALE GENOMIC DNA]</scope>
    <source>
        <strain evidence="1 2">PLY_AMNH</strain>
    </source>
</reference>
<organism evidence="1 2">
    <name type="scientific">Cymbomonas tetramitiformis</name>
    <dbReference type="NCBI Taxonomy" id="36881"/>
    <lineage>
        <taxon>Eukaryota</taxon>
        <taxon>Viridiplantae</taxon>
        <taxon>Chlorophyta</taxon>
        <taxon>Pyramimonadophyceae</taxon>
        <taxon>Pyramimonadales</taxon>
        <taxon>Pyramimonadaceae</taxon>
        <taxon>Cymbomonas</taxon>
    </lineage>
</organism>
<accession>A0AAE0GZX5</accession>